<dbReference type="Pfam" id="PF08925">
    <property type="entry name" value="DUF1907"/>
    <property type="match status" value="1"/>
</dbReference>
<dbReference type="PANTHER" id="PTHR13204:SF1">
    <property type="entry name" value="ESTER HYDROLASE C11ORF54"/>
    <property type="match status" value="1"/>
</dbReference>
<dbReference type="InterPro" id="IPR015021">
    <property type="entry name" value="C11orf54_DUF1907"/>
</dbReference>
<evidence type="ECO:0000313" key="8">
    <source>
        <dbReference type="EMBL" id="KAF2671023.1"/>
    </source>
</evidence>
<evidence type="ECO:0000256" key="6">
    <source>
        <dbReference type="ARBA" id="ARBA00023242"/>
    </source>
</evidence>
<evidence type="ECO:0000313" key="9">
    <source>
        <dbReference type="Proteomes" id="UP000799302"/>
    </source>
</evidence>
<dbReference type="EMBL" id="MU004233">
    <property type="protein sequence ID" value="KAF2671023.1"/>
    <property type="molecule type" value="Genomic_DNA"/>
</dbReference>
<keyword evidence="3" id="KW-0479">Metal-binding</keyword>
<gene>
    <name evidence="8" type="ORF">BT63DRAFT_423280</name>
</gene>
<comment type="subunit">
    <text evidence="2">Monomer.</text>
</comment>
<dbReference type="GO" id="GO:0016788">
    <property type="term" value="F:hydrolase activity, acting on ester bonds"/>
    <property type="evidence" value="ECO:0007669"/>
    <property type="project" value="TreeGrafter"/>
</dbReference>
<dbReference type="AlphaFoldDB" id="A0A6A6UHW5"/>
<accession>A0A6A6UHW5</accession>
<keyword evidence="9" id="KW-1185">Reference proteome</keyword>
<dbReference type="PANTHER" id="PTHR13204">
    <property type="entry name" value="PTD012 PROTEIN"/>
    <property type="match status" value="1"/>
</dbReference>
<dbReference type="OrthoDB" id="5119241at2759"/>
<dbReference type="CDD" id="cd17298">
    <property type="entry name" value="DUF1907"/>
    <property type="match status" value="1"/>
</dbReference>
<evidence type="ECO:0000256" key="3">
    <source>
        <dbReference type="ARBA" id="ARBA00022723"/>
    </source>
</evidence>
<dbReference type="SUPFAM" id="SSF117856">
    <property type="entry name" value="AF0104/ALDC/Ptd012-like"/>
    <property type="match status" value="1"/>
</dbReference>
<name>A0A6A6UHW5_9PEZI</name>
<protein>
    <submittedName>
        <fullName evidence="8">DUF1907-domain-containing protein</fullName>
    </submittedName>
</protein>
<dbReference type="SMART" id="SM01168">
    <property type="entry name" value="DUF1907"/>
    <property type="match status" value="1"/>
</dbReference>
<organism evidence="8 9">
    <name type="scientific">Microthyrium microscopicum</name>
    <dbReference type="NCBI Taxonomy" id="703497"/>
    <lineage>
        <taxon>Eukaryota</taxon>
        <taxon>Fungi</taxon>
        <taxon>Dikarya</taxon>
        <taxon>Ascomycota</taxon>
        <taxon>Pezizomycotina</taxon>
        <taxon>Dothideomycetes</taxon>
        <taxon>Dothideomycetes incertae sedis</taxon>
        <taxon>Microthyriales</taxon>
        <taxon>Microthyriaceae</taxon>
        <taxon>Microthyrium</taxon>
    </lineage>
</organism>
<proteinExistence type="predicted"/>
<feature type="domain" description="DUF1907" evidence="7">
    <location>
        <begin position="22"/>
        <end position="299"/>
    </location>
</feature>
<keyword evidence="5" id="KW-0862">Zinc</keyword>
<evidence type="ECO:0000259" key="7">
    <source>
        <dbReference type="SMART" id="SM01168"/>
    </source>
</evidence>
<evidence type="ECO:0000256" key="1">
    <source>
        <dbReference type="ARBA" id="ARBA00004123"/>
    </source>
</evidence>
<comment type="subcellular location">
    <subcellularLocation>
        <location evidence="1">Nucleus</location>
    </subcellularLocation>
</comment>
<evidence type="ECO:0000256" key="5">
    <source>
        <dbReference type="ARBA" id="ARBA00022833"/>
    </source>
</evidence>
<reference evidence="8" key="1">
    <citation type="journal article" date="2020" name="Stud. Mycol.">
        <title>101 Dothideomycetes genomes: a test case for predicting lifestyles and emergence of pathogens.</title>
        <authorList>
            <person name="Haridas S."/>
            <person name="Albert R."/>
            <person name="Binder M."/>
            <person name="Bloem J."/>
            <person name="Labutti K."/>
            <person name="Salamov A."/>
            <person name="Andreopoulos B."/>
            <person name="Baker S."/>
            <person name="Barry K."/>
            <person name="Bills G."/>
            <person name="Bluhm B."/>
            <person name="Cannon C."/>
            <person name="Castanera R."/>
            <person name="Culley D."/>
            <person name="Daum C."/>
            <person name="Ezra D."/>
            <person name="Gonzalez J."/>
            <person name="Henrissat B."/>
            <person name="Kuo A."/>
            <person name="Liang C."/>
            <person name="Lipzen A."/>
            <person name="Lutzoni F."/>
            <person name="Magnuson J."/>
            <person name="Mondo S."/>
            <person name="Nolan M."/>
            <person name="Ohm R."/>
            <person name="Pangilinan J."/>
            <person name="Park H.-J."/>
            <person name="Ramirez L."/>
            <person name="Alfaro M."/>
            <person name="Sun H."/>
            <person name="Tritt A."/>
            <person name="Yoshinaga Y."/>
            <person name="Zwiers L.-H."/>
            <person name="Turgeon B."/>
            <person name="Goodwin S."/>
            <person name="Spatafora J."/>
            <person name="Crous P."/>
            <person name="Grigoriev I."/>
        </authorList>
    </citation>
    <scope>NUCLEOTIDE SEQUENCE</scope>
    <source>
        <strain evidence="8">CBS 115976</strain>
    </source>
</reference>
<dbReference type="GO" id="GO:0005634">
    <property type="term" value="C:nucleus"/>
    <property type="evidence" value="ECO:0007669"/>
    <property type="project" value="UniProtKB-SubCell"/>
</dbReference>
<evidence type="ECO:0000256" key="4">
    <source>
        <dbReference type="ARBA" id="ARBA00022801"/>
    </source>
</evidence>
<evidence type="ECO:0000256" key="2">
    <source>
        <dbReference type="ARBA" id="ARBA00011245"/>
    </source>
</evidence>
<dbReference type="Proteomes" id="UP000799302">
    <property type="component" value="Unassembled WGS sequence"/>
</dbReference>
<dbReference type="GO" id="GO:0008270">
    <property type="term" value="F:zinc ion binding"/>
    <property type="evidence" value="ECO:0007669"/>
    <property type="project" value="TreeGrafter"/>
</dbReference>
<keyword evidence="6" id="KW-0539">Nucleus</keyword>
<keyword evidence="4" id="KW-0378">Hydrolase</keyword>
<sequence length="302" mass="33448">MAKWPVERVTLIPDPLEDIAACIRTGLEKNFKELSVTISQCPDLRAQPFNLAAAGLCGNPRVADVGGQPYLTPLPRLDKVYSLLDIIRDIELPNEQGFILGAGAGPFRYLGTNSELMPNLSYKGDDINNQTHYAKVQPDGQQLCEKLESHDCGLMANLFGSSGLPGPVIKIVATNRTGELNFITAITEALKVKYSSKLVSMGGVFVIRKGKANLHVMPDFSTTPLNTGEQVEKWLKFYDVDPPLVCLSVFHSCDPGLDLRMEHTHCFSDHGGGHYHWDVTPEEVQYEAYFNVAEVLYRIDRP</sequence>